<evidence type="ECO:0000313" key="1">
    <source>
        <dbReference type="EMBL" id="DAD86094.1"/>
    </source>
</evidence>
<protein>
    <submittedName>
        <fullName evidence="1">Large terminase</fullName>
    </submittedName>
</protein>
<accession>A0A8S5MUS0</accession>
<dbReference type="InterPro" id="IPR052380">
    <property type="entry name" value="Viral_DNA_packaging_terminase"/>
</dbReference>
<dbReference type="InterPro" id="IPR027417">
    <property type="entry name" value="P-loop_NTPase"/>
</dbReference>
<reference evidence="1" key="1">
    <citation type="journal article" date="2021" name="Proc. Natl. Acad. Sci. U.S.A.">
        <title>A Catalog of Tens of Thousands of Viruses from Human Metagenomes Reveals Hidden Associations with Chronic Diseases.</title>
        <authorList>
            <person name="Tisza M.J."/>
            <person name="Buck C.B."/>
        </authorList>
    </citation>
    <scope>NUCLEOTIDE SEQUENCE</scope>
    <source>
        <strain evidence="1">CtGyV19</strain>
    </source>
</reference>
<proteinExistence type="predicted"/>
<organism evidence="1">
    <name type="scientific">Siphoviridae sp. ctGyV19</name>
    <dbReference type="NCBI Taxonomy" id="2826225"/>
    <lineage>
        <taxon>Viruses</taxon>
        <taxon>Duplodnaviria</taxon>
        <taxon>Heunggongvirae</taxon>
        <taxon>Uroviricota</taxon>
        <taxon>Caudoviricetes</taxon>
    </lineage>
</organism>
<dbReference type="PANTHER" id="PTHR39184">
    <property type="match status" value="1"/>
</dbReference>
<name>A0A8S5MUS0_9CAUD</name>
<sequence length="418" mass="48112">MPFSHKQMEFFQNANHRWNVKVGATRSGKTYMDYYVIPKRIRTRVGKEGLTFILGVSKGTIQRNIIEPLQRIWGMSLVGDINSQNISRMFGEDVYCLGAEKVSQVSKLRGSSIKYCYGDEIAEWNPDVFGMLKSRLDKPYSCFDGACNPEAPQHWFKVFLESDADIYCQKYEIFDNPFLDQKFVDALCDEYRGTVLYDRYIRGLWVAAQGSIYRLMCDAVSSLCTHNPYLIREKPKNIAEINIGIDFGGNKSGHAFVATAYTRGYQQIIALASERHMSQNGSIGPDELGKLFVDFCLKIINLYGFITHIYCDSAEQTLIAGLRSTARKNGLSWLRIENAMKTEINDRIRFTQRMLGQIRFFYMQNQCQSLVDAMTTALWNEKNLTVDERLDDGSSDIDTLDAFEYTFERDIARFIRYE</sequence>
<dbReference type="EMBL" id="BK014994">
    <property type="protein sequence ID" value="DAD86094.1"/>
    <property type="molecule type" value="Genomic_DNA"/>
</dbReference>
<dbReference type="Gene3D" id="3.40.50.300">
    <property type="entry name" value="P-loop containing nucleotide triphosphate hydrolases"/>
    <property type="match status" value="1"/>
</dbReference>
<dbReference type="Pfam" id="PF03237">
    <property type="entry name" value="Terminase_6N"/>
    <property type="match status" value="1"/>
</dbReference>
<dbReference type="PANTHER" id="PTHR39184:SF1">
    <property type="entry name" value="PBSX PHAGE TERMINASE LARGE SUBUNIT"/>
    <property type="match status" value="1"/>
</dbReference>
<dbReference type="Gene3D" id="3.30.420.280">
    <property type="match status" value="1"/>
</dbReference>